<sequence length="198" mass="22071">VSHVTAILTAAGYSSRMGRSKALLPWKETTLIRHQVCSLRRGGCREIVVVLGHRADELYSELVGHEVTLAKNADYETGRISSIKCGIEAASLEADCYVLLGVDQPRHHSVIESLIKSHVATESLITSPRFENKGGHPVIFSSKLRKEILTLDEGDGGLRKVFNEYRDVVNEVRFSDPEILLDLNTMEEYETAVSLYCR</sequence>
<dbReference type="SUPFAM" id="SSF53448">
    <property type="entry name" value="Nucleotide-diphospho-sugar transferases"/>
    <property type="match status" value="1"/>
</dbReference>
<dbReference type="AlphaFoldDB" id="A0A381Z6T9"/>
<dbReference type="PANTHER" id="PTHR43777:SF1">
    <property type="entry name" value="MOLYBDENUM COFACTOR CYTIDYLYLTRANSFERASE"/>
    <property type="match status" value="1"/>
</dbReference>
<name>A0A381Z6T9_9ZZZZ</name>
<reference evidence="2" key="1">
    <citation type="submission" date="2018-05" db="EMBL/GenBank/DDBJ databases">
        <authorList>
            <person name="Lanie J.A."/>
            <person name="Ng W.-L."/>
            <person name="Kazmierczak K.M."/>
            <person name="Andrzejewski T.M."/>
            <person name="Davidsen T.M."/>
            <person name="Wayne K.J."/>
            <person name="Tettelin H."/>
            <person name="Glass J.I."/>
            <person name="Rusch D."/>
            <person name="Podicherti R."/>
            <person name="Tsui H.-C.T."/>
            <person name="Winkler M.E."/>
        </authorList>
    </citation>
    <scope>NUCLEOTIDE SEQUENCE</scope>
</reference>
<protein>
    <recommendedName>
        <fullName evidence="1">MobA-like NTP transferase domain-containing protein</fullName>
    </recommendedName>
</protein>
<dbReference type="CDD" id="cd04182">
    <property type="entry name" value="GT_2_like_f"/>
    <property type="match status" value="1"/>
</dbReference>
<evidence type="ECO:0000313" key="2">
    <source>
        <dbReference type="EMBL" id="SVA84467.1"/>
    </source>
</evidence>
<dbReference type="GO" id="GO:0016779">
    <property type="term" value="F:nucleotidyltransferase activity"/>
    <property type="evidence" value="ECO:0007669"/>
    <property type="project" value="UniProtKB-ARBA"/>
</dbReference>
<dbReference type="EMBL" id="UINC01020017">
    <property type="protein sequence ID" value="SVA84467.1"/>
    <property type="molecule type" value="Genomic_DNA"/>
</dbReference>
<dbReference type="Gene3D" id="3.90.550.10">
    <property type="entry name" value="Spore Coat Polysaccharide Biosynthesis Protein SpsA, Chain A"/>
    <property type="match status" value="1"/>
</dbReference>
<organism evidence="2">
    <name type="scientific">marine metagenome</name>
    <dbReference type="NCBI Taxonomy" id="408172"/>
    <lineage>
        <taxon>unclassified sequences</taxon>
        <taxon>metagenomes</taxon>
        <taxon>ecological metagenomes</taxon>
    </lineage>
</organism>
<dbReference type="Pfam" id="PF12804">
    <property type="entry name" value="NTP_transf_3"/>
    <property type="match status" value="1"/>
</dbReference>
<dbReference type="PANTHER" id="PTHR43777">
    <property type="entry name" value="MOLYBDENUM COFACTOR CYTIDYLYLTRANSFERASE"/>
    <property type="match status" value="1"/>
</dbReference>
<proteinExistence type="predicted"/>
<feature type="non-terminal residue" evidence="2">
    <location>
        <position position="1"/>
    </location>
</feature>
<dbReference type="InterPro" id="IPR029044">
    <property type="entry name" value="Nucleotide-diphossugar_trans"/>
</dbReference>
<dbReference type="InterPro" id="IPR025877">
    <property type="entry name" value="MobA-like_NTP_Trfase"/>
</dbReference>
<evidence type="ECO:0000259" key="1">
    <source>
        <dbReference type="Pfam" id="PF12804"/>
    </source>
</evidence>
<feature type="domain" description="MobA-like NTP transferase" evidence="1">
    <location>
        <begin position="6"/>
        <end position="167"/>
    </location>
</feature>
<accession>A0A381Z6T9</accession>
<gene>
    <name evidence="2" type="ORF">METZ01_LOCUS137321</name>
</gene>